<dbReference type="OrthoDB" id="3428371at2"/>
<dbReference type="Proteomes" id="UP000192434">
    <property type="component" value="Unassembled WGS sequence"/>
</dbReference>
<sequence length="148" mass="16338">MRAGCRKPHYQDIRYVPNELLSRLVGECLYAIEFVLNSYVQFKFEATPGVGHPVGLTSYVWPVIKSPEGDWYGTDLGYADAIRKLAPGTVIATTEQTGTGIRIELDTGTIVIHPRPEAVHVEIAGISGFNDGSRMFWYLGGDSFEDLA</sequence>
<evidence type="ECO:0000313" key="1">
    <source>
        <dbReference type="EMBL" id="ORB47733.1"/>
    </source>
</evidence>
<proteinExistence type="predicted"/>
<dbReference type="EMBL" id="MVII01000056">
    <property type="protein sequence ID" value="ORB47733.1"/>
    <property type="molecule type" value="Genomic_DNA"/>
</dbReference>
<evidence type="ECO:0000313" key="2">
    <source>
        <dbReference type="Proteomes" id="UP000192434"/>
    </source>
</evidence>
<reference evidence="1 2" key="1">
    <citation type="submission" date="2016-12" db="EMBL/GenBank/DDBJ databases">
        <title>The new phylogeny of genus Mycobacterium.</title>
        <authorList>
            <person name="Tortoli E."/>
            <person name="Trovato A."/>
            <person name="Cirillo D.M."/>
        </authorList>
    </citation>
    <scope>NUCLEOTIDE SEQUENCE [LARGE SCALE GENOMIC DNA]</scope>
    <source>
        <strain evidence="1 2">CCUG 66554</strain>
    </source>
</reference>
<name>A0A1X0IJH4_9MYCO</name>
<accession>A0A1X0IJH4</accession>
<dbReference type="AlphaFoldDB" id="A0A1X0IJH4"/>
<organism evidence="1 2">
    <name type="scientific">Mycobacteroides saopaulense</name>
    <dbReference type="NCBI Taxonomy" id="1578165"/>
    <lineage>
        <taxon>Bacteria</taxon>
        <taxon>Bacillati</taxon>
        <taxon>Actinomycetota</taxon>
        <taxon>Actinomycetes</taxon>
        <taxon>Mycobacteriales</taxon>
        <taxon>Mycobacteriaceae</taxon>
        <taxon>Mycobacteroides</taxon>
    </lineage>
</organism>
<gene>
    <name evidence="1" type="ORF">BST43_25715</name>
</gene>
<protein>
    <submittedName>
        <fullName evidence="1">Uncharacterized protein</fullName>
    </submittedName>
</protein>
<dbReference type="RefSeq" id="WP_083020099.1">
    <property type="nucleotide sequence ID" value="NZ_MVII01000056.1"/>
</dbReference>
<comment type="caution">
    <text evidence="1">The sequence shown here is derived from an EMBL/GenBank/DDBJ whole genome shotgun (WGS) entry which is preliminary data.</text>
</comment>